<dbReference type="GO" id="GO:0016747">
    <property type="term" value="F:acyltransferase activity, transferring groups other than amino-acyl groups"/>
    <property type="evidence" value="ECO:0007669"/>
    <property type="project" value="InterPro"/>
</dbReference>
<keyword evidence="2" id="KW-0012">Acyltransferase</keyword>
<dbReference type="Gene3D" id="3.40.630.30">
    <property type="match status" value="1"/>
</dbReference>
<dbReference type="eggNOG" id="COG0456">
    <property type="taxonomic scope" value="Bacteria"/>
</dbReference>
<dbReference type="AlphaFoldDB" id="B0C4D2"/>
<evidence type="ECO:0000256" key="2">
    <source>
        <dbReference type="ARBA" id="ARBA00023315"/>
    </source>
</evidence>
<dbReference type="PROSITE" id="PS51186">
    <property type="entry name" value="GNAT"/>
    <property type="match status" value="1"/>
</dbReference>
<dbReference type="PANTHER" id="PTHR43420">
    <property type="entry name" value="ACETYLTRANSFERASE"/>
    <property type="match status" value="1"/>
</dbReference>
<evidence type="ECO:0000313" key="5">
    <source>
        <dbReference type="Proteomes" id="UP000000268"/>
    </source>
</evidence>
<evidence type="ECO:0000256" key="1">
    <source>
        <dbReference type="ARBA" id="ARBA00022679"/>
    </source>
</evidence>
<keyword evidence="1 4" id="KW-0808">Transferase</keyword>
<dbReference type="SUPFAM" id="SSF55729">
    <property type="entry name" value="Acyl-CoA N-acyltransferases (Nat)"/>
    <property type="match status" value="1"/>
</dbReference>
<dbReference type="CDD" id="cd04301">
    <property type="entry name" value="NAT_SF"/>
    <property type="match status" value="1"/>
</dbReference>
<dbReference type="HOGENOM" id="CLU_013985_22_0_3"/>
<dbReference type="RefSeq" id="WP_012164062.1">
    <property type="nucleotide sequence ID" value="NC_009925.1"/>
</dbReference>
<dbReference type="Pfam" id="PF00583">
    <property type="entry name" value="Acetyltransf_1"/>
    <property type="match status" value="1"/>
</dbReference>
<dbReference type="InterPro" id="IPR016181">
    <property type="entry name" value="Acyl_CoA_acyltransferase"/>
</dbReference>
<dbReference type="InterPro" id="IPR000182">
    <property type="entry name" value="GNAT_dom"/>
</dbReference>
<keyword evidence="5" id="KW-1185">Reference proteome</keyword>
<evidence type="ECO:0000259" key="3">
    <source>
        <dbReference type="PROSITE" id="PS51186"/>
    </source>
</evidence>
<dbReference type="InterPro" id="IPR050680">
    <property type="entry name" value="YpeA/RimI_acetyltransf"/>
</dbReference>
<evidence type="ECO:0000313" key="4">
    <source>
        <dbReference type="EMBL" id="ABW28676.1"/>
    </source>
</evidence>
<sequence>MHLSIDFRPICDDDLNYLKQIYASTRAEELQVLSWSQEEKEIFLQRQFQAQHQYYQAQFREAEYLMILEGNQPIGRLYVDRRPDEIRIIDIAILPAYRGQGIGSSLLQQILAEGQCSHKSVRIHVEQNNRALKLYQRLGFQKKSENGVYFLMEWMPNS</sequence>
<dbReference type="EMBL" id="CP000828">
    <property type="protein sequence ID" value="ABW28676.1"/>
    <property type="molecule type" value="Genomic_DNA"/>
</dbReference>
<dbReference type="PANTHER" id="PTHR43420:SF12">
    <property type="entry name" value="N-ACETYLTRANSFERASE DOMAIN-CONTAINING PROTEIN"/>
    <property type="match status" value="1"/>
</dbReference>
<proteinExistence type="predicted"/>
<dbReference type="STRING" id="329726.AM1_3686"/>
<dbReference type="Proteomes" id="UP000000268">
    <property type="component" value="Chromosome"/>
</dbReference>
<organism evidence="4 5">
    <name type="scientific">Acaryochloris marina (strain MBIC 11017)</name>
    <dbReference type="NCBI Taxonomy" id="329726"/>
    <lineage>
        <taxon>Bacteria</taxon>
        <taxon>Bacillati</taxon>
        <taxon>Cyanobacteriota</taxon>
        <taxon>Cyanophyceae</taxon>
        <taxon>Acaryochloridales</taxon>
        <taxon>Acaryochloridaceae</taxon>
        <taxon>Acaryochloris</taxon>
    </lineage>
</organism>
<gene>
    <name evidence="4" type="ordered locus">AM1_3686</name>
</gene>
<dbReference type="OrthoDB" id="9790865at2"/>
<accession>B0C4D2</accession>
<feature type="domain" description="N-acetyltransferase" evidence="3">
    <location>
        <begin position="5"/>
        <end position="157"/>
    </location>
</feature>
<protein>
    <submittedName>
        <fullName evidence="4">Acetyltransferase, putative</fullName>
    </submittedName>
</protein>
<name>B0C4D2_ACAM1</name>
<dbReference type="KEGG" id="amr:AM1_3686"/>
<reference evidence="4 5" key="1">
    <citation type="journal article" date="2008" name="Proc. Natl. Acad. Sci. U.S.A.">
        <title>Niche adaptation and genome expansion in the chlorophyll d-producing cyanobacterium Acaryochloris marina.</title>
        <authorList>
            <person name="Swingley W.D."/>
            <person name="Chen M."/>
            <person name="Cheung P.C."/>
            <person name="Conrad A.L."/>
            <person name="Dejesa L.C."/>
            <person name="Hao J."/>
            <person name="Honchak B.M."/>
            <person name="Karbach L.E."/>
            <person name="Kurdoglu A."/>
            <person name="Lahiri S."/>
            <person name="Mastrian S.D."/>
            <person name="Miyashita H."/>
            <person name="Page L."/>
            <person name="Ramakrishna P."/>
            <person name="Satoh S."/>
            <person name="Sattley W.M."/>
            <person name="Shimada Y."/>
            <person name="Taylor H.L."/>
            <person name="Tomo T."/>
            <person name="Tsuchiya T."/>
            <person name="Wang Z.T."/>
            <person name="Raymond J."/>
            <person name="Mimuro M."/>
            <person name="Blankenship R.E."/>
            <person name="Touchman J.W."/>
        </authorList>
    </citation>
    <scope>NUCLEOTIDE SEQUENCE [LARGE SCALE GENOMIC DNA]</scope>
    <source>
        <strain evidence="5">MBIC 11017</strain>
    </source>
</reference>